<comment type="caution">
    <text evidence="1">The sequence shown here is derived from an EMBL/GenBank/DDBJ whole genome shotgun (WGS) entry which is preliminary data.</text>
</comment>
<proteinExistence type="predicted"/>
<gene>
    <name evidence="1" type="ORF">Pla100_37580</name>
</gene>
<evidence type="ECO:0000313" key="1">
    <source>
        <dbReference type="EMBL" id="TWT94149.1"/>
    </source>
</evidence>
<name>A0A5C6A3T6_9BACT</name>
<organism evidence="1 2">
    <name type="scientific">Neorhodopirellula pilleata</name>
    <dbReference type="NCBI Taxonomy" id="2714738"/>
    <lineage>
        <taxon>Bacteria</taxon>
        <taxon>Pseudomonadati</taxon>
        <taxon>Planctomycetota</taxon>
        <taxon>Planctomycetia</taxon>
        <taxon>Pirellulales</taxon>
        <taxon>Pirellulaceae</taxon>
        <taxon>Neorhodopirellula</taxon>
    </lineage>
</organism>
<accession>A0A5C6A3T6</accession>
<dbReference type="EMBL" id="SJPM01000008">
    <property type="protein sequence ID" value="TWT94149.1"/>
    <property type="molecule type" value="Genomic_DNA"/>
</dbReference>
<protein>
    <submittedName>
        <fullName evidence="1">Uncharacterized protein</fullName>
    </submittedName>
</protein>
<keyword evidence="2" id="KW-1185">Reference proteome</keyword>
<sequence>MDMSETSRPMIDEVDLMIDNARLRDELEPYRDESIDDPTTRRMPLKQENEYLASILAWERAPALPIRDWFDPPLSIPAPESLDDTALEATLIDTLVRLQSQNIVLSCTDHLSDRELYTLICRDILSCCEKKLASPGNELEWRCIDDNETWLAYYATPVERRRFQEEFQVDLPESRPLSRRRNLPGIRAHEQRE</sequence>
<dbReference type="Proteomes" id="UP000316213">
    <property type="component" value="Unassembled WGS sequence"/>
</dbReference>
<reference evidence="1 2" key="1">
    <citation type="submission" date="2019-02" db="EMBL/GenBank/DDBJ databases">
        <title>Deep-cultivation of Planctomycetes and their phenomic and genomic characterization uncovers novel biology.</title>
        <authorList>
            <person name="Wiegand S."/>
            <person name="Jogler M."/>
            <person name="Boedeker C."/>
            <person name="Pinto D."/>
            <person name="Vollmers J."/>
            <person name="Rivas-Marin E."/>
            <person name="Kohn T."/>
            <person name="Peeters S.H."/>
            <person name="Heuer A."/>
            <person name="Rast P."/>
            <person name="Oberbeckmann S."/>
            <person name="Bunk B."/>
            <person name="Jeske O."/>
            <person name="Meyerdierks A."/>
            <person name="Storesund J.E."/>
            <person name="Kallscheuer N."/>
            <person name="Luecker S."/>
            <person name="Lage O.M."/>
            <person name="Pohl T."/>
            <person name="Merkel B.J."/>
            <person name="Hornburger P."/>
            <person name="Mueller R.-W."/>
            <person name="Bruemmer F."/>
            <person name="Labrenz M."/>
            <person name="Spormann A.M."/>
            <person name="Op Den Camp H."/>
            <person name="Overmann J."/>
            <person name="Amann R."/>
            <person name="Jetten M.S.M."/>
            <person name="Mascher T."/>
            <person name="Medema M.H."/>
            <person name="Devos D.P."/>
            <person name="Kaster A.-K."/>
            <person name="Ovreas L."/>
            <person name="Rohde M."/>
            <person name="Galperin M.Y."/>
            <person name="Jogler C."/>
        </authorList>
    </citation>
    <scope>NUCLEOTIDE SEQUENCE [LARGE SCALE GENOMIC DNA]</scope>
    <source>
        <strain evidence="1 2">Pla100</strain>
    </source>
</reference>
<dbReference type="AlphaFoldDB" id="A0A5C6A3T6"/>
<evidence type="ECO:0000313" key="2">
    <source>
        <dbReference type="Proteomes" id="UP000316213"/>
    </source>
</evidence>